<evidence type="ECO:0000313" key="2">
    <source>
        <dbReference type="EMBL" id="SEC73573.1"/>
    </source>
</evidence>
<evidence type="ECO:0000313" key="3">
    <source>
        <dbReference type="Proteomes" id="UP000182375"/>
    </source>
</evidence>
<name>A0A1H4UY48_9ACTN</name>
<feature type="transmembrane region" description="Helical" evidence="1">
    <location>
        <begin position="190"/>
        <end position="207"/>
    </location>
</feature>
<feature type="transmembrane region" description="Helical" evidence="1">
    <location>
        <begin position="76"/>
        <end position="94"/>
    </location>
</feature>
<dbReference type="PANTHER" id="PTHR37314:SF4">
    <property type="entry name" value="UPF0700 TRANSMEMBRANE PROTEIN YOAK"/>
    <property type="match status" value="1"/>
</dbReference>
<dbReference type="GeneID" id="95511919"/>
<keyword evidence="1" id="KW-0812">Transmembrane</keyword>
<feature type="transmembrane region" description="Helical" evidence="1">
    <location>
        <begin position="132"/>
        <end position="149"/>
    </location>
</feature>
<feature type="transmembrane region" description="Helical" evidence="1">
    <location>
        <begin position="49"/>
        <end position="70"/>
    </location>
</feature>
<accession>A0A1H4UY48</accession>
<organism evidence="2 3">
    <name type="scientific">Streptomyces misionensis</name>
    <dbReference type="NCBI Taxonomy" id="67331"/>
    <lineage>
        <taxon>Bacteria</taxon>
        <taxon>Bacillati</taxon>
        <taxon>Actinomycetota</taxon>
        <taxon>Actinomycetes</taxon>
        <taxon>Kitasatosporales</taxon>
        <taxon>Streptomycetaceae</taxon>
        <taxon>Streptomyces</taxon>
    </lineage>
</organism>
<feature type="transmembrane region" description="Helical" evidence="1">
    <location>
        <begin position="106"/>
        <end position="126"/>
    </location>
</feature>
<dbReference type="RefSeq" id="WP_074992176.1">
    <property type="nucleotide sequence ID" value="NZ_FNTD01000004.1"/>
</dbReference>
<dbReference type="Proteomes" id="UP000182375">
    <property type="component" value="Unassembled WGS sequence"/>
</dbReference>
<reference evidence="2 3" key="1">
    <citation type="submission" date="2016-10" db="EMBL/GenBank/DDBJ databases">
        <authorList>
            <person name="de Groot N.N."/>
        </authorList>
    </citation>
    <scope>NUCLEOTIDE SEQUENCE [LARGE SCALE GENOMIC DNA]</scope>
    <source>
        <strain evidence="2 3">DSM 40306</strain>
    </source>
</reference>
<sequence length="233" mass="23227">MTTPKTAGPAGTGPDPEARGVRLVVVLLALTVVSGLIDAVSYLGLGRVFTANMTGNLVVLGFAAAGAPGFSVPHTATSLGCFLLGAVVGGRVAARFESGSRRRWARLSLAAEAALVGLSTAVAFAWPGDAGAAYALIALTALAMGLRNATVRRLGIADLTTTVLTGTLTGLAADSRLGNGTGHRSPRRTASVLAMLAGAVLGAWLVLHHGLGLPLLLAAVGSAVPAMTASGRE</sequence>
<gene>
    <name evidence="2" type="ORF">SAMN04490357_2763</name>
</gene>
<dbReference type="EMBL" id="FNTD01000004">
    <property type="protein sequence ID" value="SEC73573.1"/>
    <property type="molecule type" value="Genomic_DNA"/>
</dbReference>
<evidence type="ECO:0000256" key="1">
    <source>
        <dbReference type="SAM" id="Phobius"/>
    </source>
</evidence>
<dbReference type="STRING" id="67331.SAMN04490357_2763"/>
<feature type="transmembrane region" description="Helical" evidence="1">
    <location>
        <begin position="20"/>
        <end position="37"/>
    </location>
</feature>
<keyword evidence="1" id="KW-0472">Membrane</keyword>
<dbReference type="PANTHER" id="PTHR37314">
    <property type="entry name" value="SLR0142 PROTEIN"/>
    <property type="match status" value="1"/>
</dbReference>
<dbReference type="InterPro" id="IPR010699">
    <property type="entry name" value="DUF1275"/>
</dbReference>
<keyword evidence="1" id="KW-1133">Transmembrane helix</keyword>
<protein>
    <submittedName>
        <fullName evidence="2">Uncharacterized membrane protein YoaK, UPF0700 family</fullName>
    </submittedName>
</protein>
<dbReference type="AlphaFoldDB" id="A0A1H4UY48"/>
<proteinExistence type="predicted"/>
<dbReference type="Pfam" id="PF06912">
    <property type="entry name" value="DUF1275"/>
    <property type="match status" value="1"/>
</dbReference>